<dbReference type="RefSeq" id="WP_254084323.1">
    <property type="nucleotide sequence ID" value="NZ_JAHESE010000008.1"/>
</dbReference>
<dbReference type="InterPro" id="IPR050561">
    <property type="entry name" value="PTP"/>
</dbReference>
<dbReference type="PROSITE" id="PS50056">
    <property type="entry name" value="TYR_PHOSPHATASE_2"/>
    <property type="match status" value="1"/>
</dbReference>
<organism evidence="2 3">
    <name type="scientific">Dawidia cretensis</name>
    <dbReference type="NCBI Taxonomy" id="2782350"/>
    <lineage>
        <taxon>Bacteria</taxon>
        <taxon>Pseudomonadati</taxon>
        <taxon>Bacteroidota</taxon>
        <taxon>Cytophagia</taxon>
        <taxon>Cytophagales</taxon>
        <taxon>Chryseotaleaceae</taxon>
        <taxon>Dawidia</taxon>
    </lineage>
</organism>
<proteinExistence type="predicted"/>
<dbReference type="InterPro" id="IPR016130">
    <property type="entry name" value="Tyr_Pase_AS"/>
</dbReference>
<dbReference type="EMBL" id="JAHESE010000008">
    <property type="protein sequence ID" value="MBT1708730.1"/>
    <property type="molecule type" value="Genomic_DNA"/>
</dbReference>
<comment type="caution">
    <text evidence="2">The sequence shown here is derived from an EMBL/GenBank/DDBJ whole genome shotgun (WGS) entry which is preliminary data.</text>
</comment>
<dbReference type="PROSITE" id="PS00383">
    <property type="entry name" value="TYR_PHOSPHATASE_1"/>
    <property type="match status" value="1"/>
</dbReference>
<keyword evidence="3" id="KW-1185">Reference proteome</keyword>
<dbReference type="Proteomes" id="UP001319080">
    <property type="component" value="Unassembled WGS sequence"/>
</dbReference>
<name>A0AAP2DWP6_9BACT</name>
<protein>
    <submittedName>
        <fullName evidence="2">Dual specificity protein phosphatase family protein</fullName>
    </submittedName>
</protein>
<evidence type="ECO:0000259" key="1">
    <source>
        <dbReference type="PROSITE" id="PS50056"/>
    </source>
</evidence>
<dbReference type="SMART" id="SM00404">
    <property type="entry name" value="PTPc_motif"/>
    <property type="match status" value="1"/>
</dbReference>
<reference evidence="2 3" key="1">
    <citation type="submission" date="2021-05" db="EMBL/GenBank/DDBJ databases">
        <title>A Polyphasic approach of four new species of the genus Ohtaekwangia: Ohtaekwangia histidinii sp. nov., Ohtaekwangia cretensis sp. nov., Ohtaekwangia indiensis sp. nov., Ohtaekwangia reichenbachii sp. nov. from diverse environment.</title>
        <authorList>
            <person name="Octaviana S."/>
        </authorList>
    </citation>
    <scope>NUCLEOTIDE SEQUENCE [LARGE SCALE GENOMIC DNA]</scope>
    <source>
        <strain evidence="2 3">PWU5</strain>
    </source>
</reference>
<dbReference type="InterPro" id="IPR029021">
    <property type="entry name" value="Prot-tyrosine_phosphatase-like"/>
</dbReference>
<gene>
    <name evidence="2" type="ORF">KK062_10870</name>
</gene>
<dbReference type="PANTHER" id="PTHR23339">
    <property type="entry name" value="TYROSINE SPECIFIC PROTEIN PHOSPHATASE AND DUAL SPECIFICITY PROTEIN PHOSPHATASE"/>
    <property type="match status" value="1"/>
</dbReference>
<dbReference type="Pfam" id="PF22785">
    <property type="entry name" value="Tc-R-P"/>
    <property type="match status" value="1"/>
</dbReference>
<sequence length="163" mass="18605">MFTKIYWIQNNHYGTPLGIMARPRGNDALEDEIRNLKMRGVQVLVCLLEDAEIYELGLRNEQSLCNKYGIEYLHLPIQDRGVPTSLHAVKKIVKHVQEKLRNQESAVIHCRMGIGRSSIIAGAVLLDSSRTDGDVLEFITRSRGLAVPDTEEQVHWLKHFDRS</sequence>
<dbReference type="Gene3D" id="3.90.190.10">
    <property type="entry name" value="Protein tyrosine phosphatase superfamily"/>
    <property type="match status" value="1"/>
</dbReference>
<dbReference type="InterPro" id="IPR003595">
    <property type="entry name" value="Tyr_Pase_cat"/>
</dbReference>
<feature type="domain" description="Tyrosine specific protein phosphatases" evidence="1">
    <location>
        <begin position="90"/>
        <end position="154"/>
    </location>
</feature>
<dbReference type="AlphaFoldDB" id="A0AAP2DWP6"/>
<dbReference type="FunFam" id="3.90.190.10:FF:000157">
    <property type="entry name" value="Protein-tyrosine phosphatase"/>
    <property type="match status" value="1"/>
</dbReference>
<evidence type="ECO:0000313" key="3">
    <source>
        <dbReference type="Proteomes" id="UP001319080"/>
    </source>
</evidence>
<accession>A0AAP2DWP6</accession>
<dbReference type="SUPFAM" id="SSF52799">
    <property type="entry name" value="(Phosphotyrosine protein) phosphatases II"/>
    <property type="match status" value="1"/>
</dbReference>
<dbReference type="InterPro" id="IPR000387">
    <property type="entry name" value="Tyr_Pase_dom"/>
</dbReference>
<evidence type="ECO:0000313" key="2">
    <source>
        <dbReference type="EMBL" id="MBT1708730.1"/>
    </source>
</evidence>